<evidence type="ECO:0000256" key="2">
    <source>
        <dbReference type="ARBA" id="ARBA00001089"/>
    </source>
</evidence>
<dbReference type="Pfam" id="PF01019">
    <property type="entry name" value="G_glu_transpept"/>
    <property type="match status" value="1"/>
</dbReference>
<dbReference type="NCBIfam" id="TIGR00066">
    <property type="entry name" value="g_glut_trans"/>
    <property type="match status" value="1"/>
</dbReference>
<dbReference type="PANTHER" id="PTHR11686:SF9">
    <property type="entry name" value="RE13973P"/>
    <property type="match status" value="1"/>
</dbReference>
<feature type="region of interest" description="Disordered" evidence="6">
    <location>
        <begin position="595"/>
        <end position="614"/>
    </location>
</feature>
<dbReference type="PANTHER" id="PTHR11686">
    <property type="entry name" value="GAMMA GLUTAMYL TRANSPEPTIDASE"/>
    <property type="match status" value="1"/>
</dbReference>
<feature type="binding site" evidence="5">
    <location>
        <position position="125"/>
    </location>
    <ligand>
        <name>L-glutamate</name>
        <dbReference type="ChEBI" id="CHEBI:29985"/>
    </ligand>
</feature>
<dbReference type="InterPro" id="IPR029055">
    <property type="entry name" value="Ntn_hydrolases_N"/>
</dbReference>
<dbReference type="GO" id="GO:0006751">
    <property type="term" value="P:glutathione catabolic process"/>
    <property type="evidence" value="ECO:0007669"/>
    <property type="project" value="InterPro"/>
</dbReference>
<evidence type="ECO:0000256" key="1">
    <source>
        <dbReference type="ARBA" id="ARBA00001049"/>
    </source>
</evidence>
<dbReference type="InterPro" id="IPR043137">
    <property type="entry name" value="GGT_ssub_C"/>
</dbReference>
<dbReference type="UniPathway" id="UPA00204"/>
<evidence type="ECO:0000256" key="5">
    <source>
        <dbReference type="PIRSR" id="PIRSR600101-2"/>
    </source>
</evidence>
<dbReference type="Proteomes" id="UP000316770">
    <property type="component" value="Chromosome"/>
</dbReference>
<name>A0A518IPR8_9BACT</name>
<evidence type="ECO:0000256" key="3">
    <source>
        <dbReference type="ARBA" id="ARBA00047417"/>
    </source>
</evidence>
<dbReference type="Gene3D" id="1.10.246.130">
    <property type="match status" value="1"/>
</dbReference>
<comment type="catalytic activity">
    <reaction evidence="3">
        <text>an N-terminal (5-L-glutamyl)-[peptide] + an alpha-amino acid = 5-L-glutamyl amino acid + an N-terminal L-alpha-aminoacyl-[peptide]</text>
        <dbReference type="Rhea" id="RHEA:23904"/>
        <dbReference type="Rhea" id="RHEA-COMP:9780"/>
        <dbReference type="Rhea" id="RHEA-COMP:9795"/>
        <dbReference type="ChEBI" id="CHEBI:77644"/>
        <dbReference type="ChEBI" id="CHEBI:78597"/>
        <dbReference type="ChEBI" id="CHEBI:78599"/>
        <dbReference type="ChEBI" id="CHEBI:78608"/>
        <dbReference type="EC" id="2.3.2.2"/>
    </reaction>
</comment>
<keyword evidence="7" id="KW-0808">Transferase</keyword>
<evidence type="ECO:0000313" key="8">
    <source>
        <dbReference type="Proteomes" id="UP000316770"/>
    </source>
</evidence>
<feature type="binding site" evidence="5">
    <location>
        <position position="446"/>
    </location>
    <ligand>
        <name>L-glutamate</name>
        <dbReference type="ChEBI" id="CHEBI:29985"/>
    </ligand>
</feature>
<gene>
    <name evidence="7" type="primary">ggt</name>
    <name evidence="7" type="ORF">Mal33_10640</name>
</gene>
<dbReference type="GO" id="GO:0103068">
    <property type="term" value="F:leukotriene C4 gamma-glutamyl transferase activity"/>
    <property type="evidence" value="ECO:0007669"/>
    <property type="project" value="UniProtKB-EC"/>
</dbReference>
<dbReference type="Gene3D" id="3.60.20.40">
    <property type="match status" value="1"/>
</dbReference>
<comment type="catalytic activity">
    <reaction evidence="1">
        <text>an S-substituted glutathione + H2O = an S-substituted L-cysteinylglycine + L-glutamate</text>
        <dbReference type="Rhea" id="RHEA:59468"/>
        <dbReference type="ChEBI" id="CHEBI:15377"/>
        <dbReference type="ChEBI" id="CHEBI:29985"/>
        <dbReference type="ChEBI" id="CHEBI:90779"/>
        <dbReference type="ChEBI" id="CHEBI:143103"/>
        <dbReference type="EC" id="3.4.19.13"/>
    </reaction>
</comment>
<accession>A0A518IPR8</accession>
<dbReference type="InterPro" id="IPR000101">
    <property type="entry name" value="GGT_peptidase"/>
</dbReference>
<proteinExistence type="predicted"/>
<dbReference type="SUPFAM" id="SSF56235">
    <property type="entry name" value="N-terminal nucleophile aminohydrolases (Ntn hydrolases)"/>
    <property type="match status" value="1"/>
</dbReference>
<dbReference type="PRINTS" id="PR01210">
    <property type="entry name" value="GGTRANSPTASE"/>
</dbReference>
<comment type="catalytic activity">
    <reaction evidence="2">
        <text>glutathione + H2O = L-cysteinylglycine + L-glutamate</text>
        <dbReference type="Rhea" id="RHEA:28807"/>
        <dbReference type="ChEBI" id="CHEBI:15377"/>
        <dbReference type="ChEBI" id="CHEBI:29985"/>
        <dbReference type="ChEBI" id="CHEBI:57925"/>
        <dbReference type="ChEBI" id="CHEBI:61694"/>
        <dbReference type="EC" id="3.4.19.13"/>
    </reaction>
</comment>
<protein>
    <submittedName>
        <fullName evidence="7">Gamma-glutamyltranspeptidase</fullName>
        <ecNumber evidence="7">2.3.2.2</ecNumber>
    </submittedName>
</protein>
<feature type="active site" description="Nucleophile" evidence="4">
    <location>
        <position position="404"/>
    </location>
</feature>
<dbReference type="InterPro" id="IPR043138">
    <property type="entry name" value="GGT_lsub"/>
</dbReference>
<evidence type="ECO:0000313" key="7">
    <source>
        <dbReference type="EMBL" id="QDV55095.1"/>
    </source>
</evidence>
<keyword evidence="7" id="KW-0012">Acyltransferase</keyword>
<dbReference type="EMBL" id="CP036318">
    <property type="protein sequence ID" value="QDV55095.1"/>
    <property type="molecule type" value="Genomic_DNA"/>
</dbReference>
<feature type="binding site" evidence="5">
    <location>
        <position position="497"/>
    </location>
    <ligand>
        <name>L-glutamate</name>
        <dbReference type="ChEBI" id="CHEBI:29985"/>
    </ligand>
</feature>
<dbReference type="GO" id="GO:0005886">
    <property type="term" value="C:plasma membrane"/>
    <property type="evidence" value="ECO:0007669"/>
    <property type="project" value="TreeGrafter"/>
</dbReference>
<keyword evidence="8" id="KW-1185">Reference proteome</keyword>
<sequence>MMKTMFISLQPGFRSSRKCLLTGVVVTLFAAFLFNGVANAQAKFPLPDRTPVDVATGKSGVVVSNTAGASKVGREILAKGGNAVDAAIGVAFGLQVTWPEAGNIGGGGFMMIAPPDEEVVCVNYRETAPASVDEYSFDKWKQRHHSRMAGVPGTVRGMALAHAKYGKLPWDEIIQPCIALARDGFVVDEYLAYSLNSLFKLQSIQTEPRFAELRRVYGPPAGRFWKAGDVLVQPDLADTLELIANQGPNAFYEGAIADKIVAEMKRSGGLITKSDLKNYTAEIQPAIAGKIGQYEIFGAAPPSSGGITVLMHLRMLAAIPLPAATDAFWTTNQVHYLVEAMRRGFRERAAWLGDPNFVEIPEHLLTTEHAVELAKTIRPDVATPSEAIAGSIPLSEGPYESPETTHFSVIDADGLAVSNTYTLEGTFGCRIVVPGTGFLLNNEMGDFNWYPGYTNKEGKIGTAANLLAPGKRMLSSQSPTIVRVDGQAKLLVGSPGGRTIINTVTEILVQTLFMNRSLEKAIESPRFHHQWFPDQIRFESTSGGLFESMKADLEARGHHVDLSPTRRQGAAHSIMVDLETGEATGVADWRRGGTAEALEQTPTPLSRQAAAVGE</sequence>
<evidence type="ECO:0000256" key="4">
    <source>
        <dbReference type="PIRSR" id="PIRSR600101-1"/>
    </source>
</evidence>
<dbReference type="AlphaFoldDB" id="A0A518IPR8"/>
<dbReference type="GO" id="GO:0036374">
    <property type="term" value="F:glutathione hydrolase activity"/>
    <property type="evidence" value="ECO:0007669"/>
    <property type="project" value="UniProtKB-EC"/>
</dbReference>
<reference evidence="7 8" key="1">
    <citation type="submission" date="2019-02" db="EMBL/GenBank/DDBJ databases">
        <title>Deep-cultivation of Planctomycetes and their phenomic and genomic characterization uncovers novel biology.</title>
        <authorList>
            <person name="Wiegand S."/>
            <person name="Jogler M."/>
            <person name="Boedeker C."/>
            <person name="Pinto D."/>
            <person name="Vollmers J."/>
            <person name="Rivas-Marin E."/>
            <person name="Kohn T."/>
            <person name="Peeters S.H."/>
            <person name="Heuer A."/>
            <person name="Rast P."/>
            <person name="Oberbeckmann S."/>
            <person name="Bunk B."/>
            <person name="Jeske O."/>
            <person name="Meyerdierks A."/>
            <person name="Storesund J.E."/>
            <person name="Kallscheuer N."/>
            <person name="Luecker S."/>
            <person name="Lage O.M."/>
            <person name="Pohl T."/>
            <person name="Merkel B.J."/>
            <person name="Hornburger P."/>
            <person name="Mueller R.-W."/>
            <person name="Bruemmer F."/>
            <person name="Labrenz M."/>
            <person name="Spormann A.M."/>
            <person name="Op den Camp H."/>
            <person name="Overmann J."/>
            <person name="Amann R."/>
            <person name="Jetten M.S.M."/>
            <person name="Mascher T."/>
            <person name="Medema M.H."/>
            <person name="Devos D.P."/>
            <person name="Kaster A.-K."/>
            <person name="Ovreas L."/>
            <person name="Rohde M."/>
            <person name="Galperin M.Y."/>
            <person name="Jogler C."/>
        </authorList>
    </citation>
    <scope>NUCLEOTIDE SEQUENCE [LARGE SCALE GENOMIC DNA]</scope>
    <source>
        <strain evidence="7 8">Mal33</strain>
    </source>
</reference>
<feature type="binding site" evidence="5">
    <location>
        <begin position="475"/>
        <end position="476"/>
    </location>
    <ligand>
        <name>L-glutamate</name>
        <dbReference type="ChEBI" id="CHEBI:29985"/>
    </ligand>
</feature>
<dbReference type="EC" id="2.3.2.2" evidence="7"/>
<organism evidence="7 8">
    <name type="scientific">Rosistilla oblonga</name>
    <dbReference type="NCBI Taxonomy" id="2527990"/>
    <lineage>
        <taxon>Bacteria</taxon>
        <taxon>Pseudomonadati</taxon>
        <taxon>Planctomycetota</taxon>
        <taxon>Planctomycetia</taxon>
        <taxon>Pirellulales</taxon>
        <taxon>Pirellulaceae</taxon>
        <taxon>Rosistilla</taxon>
    </lineage>
</organism>
<evidence type="ECO:0000256" key="6">
    <source>
        <dbReference type="SAM" id="MobiDB-lite"/>
    </source>
</evidence>